<comment type="caution">
    <text evidence="5">The sequence shown here is derived from an EMBL/GenBank/DDBJ whole genome shotgun (WGS) entry which is preliminary data.</text>
</comment>
<sequence>MLPRLAQATSLRLAAARAMPIARARPAFAISPMLRAYSQNKNNSPLDQSGKPEQSADSKSTSSQSESSQAQATPSESSKAPETPAEEEPIPFHKLPDLTQGIPSTFEHEKRGSARDTVTSALQAVDQEQYERRGGGGRDSYVSTSDRNRRWWTRFMLFTAGGGSIAGALYQGRDWEDEIQVKRHPDIPNGISPSLWWQRARARVSESMSYYQDPEFDKLLPDPDPSFERPYTLVLSLDDLLIHSEWTRQHGWRIAKRPGFDYFIRYLSQYYELVLFTTTPFGMGEPVLRKLDPFRFIMWPLWREATKFENGEIVKDLSYLNRDLSKVIIIDTDSKYVRKQPENAIVLKPWKGDPSDTDLVGLIPFLEYIHTMQYADVRKILKSFDGKHIPTEFARREAIARREFEAQQQVQKHKKHHSSGFGALGGLLGLDAKHLSMNPEGEINPSQAFAQGKMLQDIARERGQRNYEELEKQIRENGEQWLKEEKEAMEKAQKEMMDSMFGSFGGMFMGKKPEEPKKE</sequence>
<feature type="coiled-coil region" evidence="2">
    <location>
        <begin position="460"/>
        <end position="495"/>
    </location>
</feature>
<dbReference type="Gene3D" id="3.40.50.1000">
    <property type="entry name" value="HAD superfamily/HAD-like"/>
    <property type="match status" value="1"/>
</dbReference>
<dbReference type="InterPro" id="IPR023214">
    <property type="entry name" value="HAD_sf"/>
</dbReference>
<feature type="compositionally biased region" description="Low complexity" evidence="3">
    <location>
        <begin position="53"/>
        <end position="83"/>
    </location>
</feature>
<keyword evidence="1" id="KW-0653">Protein transport</keyword>
<evidence type="ECO:0000313" key="5">
    <source>
        <dbReference type="EMBL" id="VUC34405.1"/>
    </source>
</evidence>
<evidence type="ECO:0000259" key="4">
    <source>
        <dbReference type="PROSITE" id="PS50969"/>
    </source>
</evidence>
<dbReference type="SMART" id="SM00577">
    <property type="entry name" value="CPDc"/>
    <property type="match status" value="1"/>
</dbReference>
<evidence type="ECO:0000256" key="3">
    <source>
        <dbReference type="SAM" id="MobiDB-lite"/>
    </source>
</evidence>
<dbReference type="Pfam" id="PF03031">
    <property type="entry name" value="NIF"/>
    <property type="match status" value="1"/>
</dbReference>
<dbReference type="InterPro" id="IPR050365">
    <property type="entry name" value="TIM50"/>
</dbReference>
<evidence type="ECO:0000256" key="2">
    <source>
        <dbReference type="SAM" id="Coils"/>
    </source>
</evidence>
<comment type="subcellular location">
    <subcellularLocation>
        <location evidence="1">Mitochondrion inner membrane</location>
        <topology evidence="1">Single-pass membrane protein</topology>
    </subcellularLocation>
</comment>
<protein>
    <recommendedName>
        <fullName evidence="1">Mitochondrial import inner membrane translocase subunit TIM50</fullName>
    </recommendedName>
</protein>
<reference evidence="5 6" key="1">
    <citation type="submission" date="2019-06" db="EMBL/GenBank/DDBJ databases">
        <authorList>
            <person name="Broberg M."/>
        </authorList>
    </citation>
    <scope>NUCLEOTIDE SEQUENCE [LARGE SCALE GENOMIC DNA]</scope>
</reference>
<keyword evidence="1" id="KW-0496">Mitochondrion</keyword>
<name>A0ABY6UTN7_BIOOC</name>
<evidence type="ECO:0000313" key="6">
    <source>
        <dbReference type="Proteomes" id="UP000766486"/>
    </source>
</evidence>
<keyword evidence="2" id="KW-0175">Coiled coil</keyword>
<dbReference type="PROSITE" id="PS50969">
    <property type="entry name" value="FCP1"/>
    <property type="match status" value="1"/>
</dbReference>
<feature type="region of interest" description="Disordered" evidence="3">
    <location>
        <begin position="39"/>
        <end position="143"/>
    </location>
</feature>
<keyword evidence="1" id="KW-0813">Transport</keyword>
<gene>
    <name evidence="5" type="ORF">CLO192961_LOCUS380587</name>
</gene>
<dbReference type="PANTHER" id="PTHR12210">
    <property type="entry name" value="DULLARD PROTEIN PHOSPHATASE"/>
    <property type="match status" value="1"/>
</dbReference>
<comment type="similarity">
    <text evidence="1">Belongs to the TIM50 family.</text>
</comment>
<evidence type="ECO:0000256" key="1">
    <source>
        <dbReference type="RuleBase" id="RU365079"/>
    </source>
</evidence>
<keyword evidence="6" id="KW-1185">Reference proteome</keyword>
<dbReference type="Proteomes" id="UP000766486">
    <property type="component" value="Unassembled WGS sequence"/>
</dbReference>
<keyword evidence="1" id="KW-0809">Transit peptide</keyword>
<keyword evidence="1" id="KW-0811">Translocation</keyword>
<dbReference type="SUPFAM" id="SSF56784">
    <property type="entry name" value="HAD-like"/>
    <property type="match status" value="1"/>
</dbReference>
<comment type="function">
    <text evidence="1">Essential component of the TIM23 complex, a complex that mediates the translocation of transit peptide-containing proteins across the mitochondrial inner membrane.</text>
</comment>
<feature type="domain" description="FCP1 homology" evidence="4">
    <location>
        <begin position="226"/>
        <end position="369"/>
    </location>
</feature>
<accession>A0ABY6UTN7</accession>
<dbReference type="InterPro" id="IPR004274">
    <property type="entry name" value="FCP1_dom"/>
</dbReference>
<dbReference type="InterPro" id="IPR036412">
    <property type="entry name" value="HAD-like_sf"/>
</dbReference>
<comment type="subunit">
    <text evidence="1">Component of the TIM23 complex.</text>
</comment>
<dbReference type="CDD" id="cd07521">
    <property type="entry name" value="HAD_FCP1-like"/>
    <property type="match status" value="1"/>
</dbReference>
<proteinExistence type="inferred from homology"/>
<dbReference type="EMBL" id="CABFNS010000882">
    <property type="protein sequence ID" value="VUC34405.1"/>
    <property type="molecule type" value="Genomic_DNA"/>
</dbReference>
<organism evidence="5 6">
    <name type="scientific">Bionectria ochroleuca</name>
    <name type="common">Gliocladium roseum</name>
    <dbReference type="NCBI Taxonomy" id="29856"/>
    <lineage>
        <taxon>Eukaryota</taxon>
        <taxon>Fungi</taxon>
        <taxon>Dikarya</taxon>
        <taxon>Ascomycota</taxon>
        <taxon>Pezizomycotina</taxon>
        <taxon>Sordariomycetes</taxon>
        <taxon>Hypocreomycetidae</taxon>
        <taxon>Hypocreales</taxon>
        <taxon>Bionectriaceae</taxon>
        <taxon>Clonostachys</taxon>
    </lineage>
</organism>